<name>A0AAD5XQ82_9FUNG</name>
<evidence type="ECO:0000313" key="8">
    <source>
        <dbReference type="EMBL" id="KAJ3183877.1"/>
    </source>
</evidence>
<accession>A0AAD5XQ82</accession>
<evidence type="ECO:0000256" key="1">
    <source>
        <dbReference type="ARBA" id="ARBA00004141"/>
    </source>
</evidence>
<feature type="transmembrane region" description="Helical" evidence="6">
    <location>
        <begin position="173"/>
        <end position="191"/>
    </location>
</feature>
<keyword evidence="9" id="KW-1185">Reference proteome</keyword>
<feature type="domain" description="Bicarbonate transporter-like transmembrane" evidence="7">
    <location>
        <begin position="199"/>
        <end position="526"/>
    </location>
</feature>
<dbReference type="PANTHER" id="PTHR11453:SF82">
    <property type="entry name" value="BORON TRANSPORTER 1"/>
    <property type="match status" value="1"/>
</dbReference>
<feature type="transmembrane region" description="Helical" evidence="6">
    <location>
        <begin position="83"/>
        <end position="104"/>
    </location>
</feature>
<comment type="subcellular location">
    <subcellularLocation>
        <location evidence="1">Membrane</location>
        <topology evidence="1">Multi-pass membrane protein</topology>
    </subcellularLocation>
</comment>
<dbReference type="PANTHER" id="PTHR11453">
    <property type="entry name" value="ANION EXCHANGE PROTEIN"/>
    <property type="match status" value="1"/>
</dbReference>
<keyword evidence="3 6" id="KW-1133">Transmembrane helix</keyword>
<dbReference type="InterPro" id="IPR011531">
    <property type="entry name" value="HCO3_transpt-like_TM_dom"/>
</dbReference>
<feature type="transmembrane region" description="Helical" evidence="6">
    <location>
        <begin position="144"/>
        <end position="166"/>
    </location>
</feature>
<evidence type="ECO:0000256" key="3">
    <source>
        <dbReference type="ARBA" id="ARBA00022989"/>
    </source>
</evidence>
<feature type="transmembrane region" description="Helical" evidence="6">
    <location>
        <begin position="297"/>
        <end position="316"/>
    </location>
</feature>
<evidence type="ECO:0000256" key="4">
    <source>
        <dbReference type="ARBA" id="ARBA00023136"/>
    </source>
</evidence>
<evidence type="ECO:0000313" key="9">
    <source>
        <dbReference type="Proteomes" id="UP001212152"/>
    </source>
</evidence>
<evidence type="ECO:0000256" key="2">
    <source>
        <dbReference type="ARBA" id="ARBA00022692"/>
    </source>
</evidence>
<feature type="transmembrane region" description="Helical" evidence="6">
    <location>
        <begin position="233"/>
        <end position="255"/>
    </location>
</feature>
<keyword evidence="4 6" id="KW-0472">Membrane</keyword>
<dbReference type="InterPro" id="IPR003020">
    <property type="entry name" value="HCO3_transpt_euk"/>
</dbReference>
<dbReference type="GO" id="GO:0005452">
    <property type="term" value="F:solute:inorganic anion antiporter activity"/>
    <property type="evidence" value="ECO:0007669"/>
    <property type="project" value="InterPro"/>
</dbReference>
<reference evidence="8" key="1">
    <citation type="submission" date="2020-05" db="EMBL/GenBank/DDBJ databases">
        <title>Phylogenomic resolution of chytrid fungi.</title>
        <authorList>
            <person name="Stajich J.E."/>
            <person name="Amses K."/>
            <person name="Simmons R."/>
            <person name="Seto K."/>
            <person name="Myers J."/>
            <person name="Bonds A."/>
            <person name="Quandt C.A."/>
            <person name="Barry K."/>
            <person name="Liu P."/>
            <person name="Grigoriev I."/>
            <person name="Longcore J.E."/>
            <person name="James T.Y."/>
        </authorList>
    </citation>
    <scope>NUCLEOTIDE SEQUENCE</scope>
    <source>
        <strain evidence="8">JEL0379</strain>
    </source>
</reference>
<evidence type="ECO:0000256" key="5">
    <source>
        <dbReference type="SAM" id="MobiDB-lite"/>
    </source>
</evidence>
<feature type="transmembrane region" description="Helical" evidence="6">
    <location>
        <begin position="55"/>
        <end position="77"/>
    </location>
</feature>
<dbReference type="EMBL" id="JADGJQ010000005">
    <property type="protein sequence ID" value="KAJ3183877.1"/>
    <property type="molecule type" value="Genomic_DNA"/>
</dbReference>
<feature type="transmembrane region" description="Helical" evidence="6">
    <location>
        <begin position="197"/>
        <end position="221"/>
    </location>
</feature>
<feature type="region of interest" description="Disordered" evidence="5">
    <location>
        <begin position="1"/>
        <end position="22"/>
    </location>
</feature>
<feature type="domain" description="Bicarbonate transporter-like transmembrane" evidence="7">
    <location>
        <begin position="27"/>
        <end position="196"/>
    </location>
</feature>
<comment type="caution">
    <text evidence="8">The sequence shown here is derived from an EMBL/GenBank/DDBJ whole genome shotgun (WGS) entry which is preliminary data.</text>
</comment>
<organism evidence="8 9">
    <name type="scientific">Geranomyces variabilis</name>
    <dbReference type="NCBI Taxonomy" id="109894"/>
    <lineage>
        <taxon>Eukaryota</taxon>
        <taxon>Fungi</taxon>
        <taxon>Fungi incertae sedis</taxon>
        <taxon>Chytridiomycota</taxon>
        <taxon>Chytridiomycota incertae sedis</taxon>
        <taxon>Chytridiomycetes</taxon>
        <taxon>Spizellomycetales</taxon>
        <taxon>Powellomycetaceae</taxon>
        <taxon>Geranomyces</taxon>
    </lineage>
</organism>
<proteinExistence type="predicted"/>
<sequence length="572" mass="61133">MSATSSADDQLGSPPPPPPGLGVKLRPWHDMADEVRARLPFYSSDWTDGFSDKKVLAAGIFIFLANVAPAVTFAFFLDSETKGSIGVVEVLLSSAISGTIYAVLSGQPLIIVGVTGPVSVFVSTLCDLAAQLEISFLPFLGWTTLWAALMHIVIAASGLCGFVTYVTRFSCEIFGALIAVVYVWNGVSELIDSFRTAFAVGLLATLLAILTLTLALVLANARAWRFWSRGVRGFIADYAIAGSVCIATVVSAVVIPRFQGSGDVVDRLATLNVPYKQPFLTTTSGRAWLVDFTDCPVWAVFASIISGFVLCILFYFDHNVSSLLSQRPESNLQKPAAFNWDFFVLGLTLVPCAFLGIPPCNGLIPQAPLHVSALSKRDKHGVVVRVAEQRVSGLLQALFTFAILAPPLLRVVSHVPRAVLAGLFLAMAVHSLESNQFAARAFALACSDPIGRAAVLGSRQLSEVPKDVCRRFTLVQVAILAVTVAITESHSPAALLFPVVICALVPIRYFFLPRLIPVRWLDNLDCETVDAAVDTEGAQQNASSSPLLHAALDVGPPPSVTNSIPLTRVADG</sequence>
<feature type="transmembrane region" description="Helical" evidence="6">
    <location>
        <begin position="337"/>
        <end position="357"/>
    </location>
</feature>
<dbReference type="Proteomes" id="UP001212152">
    <property type="component" value="Unassembled WGS sequence"/>
</dbReference>
<gene>
    <name evidence="8" type="ORF">HDU87_005993</name>
</gene>
<dbReference type="Pfam" id="PF00955">
    <property type="entry name" value="HCO3_cotransp"/>
    <property type="match status" value="2"/>
</dbReference>
<protein>
    <recommendedName>
        <fullName evidence="7">Bicarbonate transporter-like transmembrane domain-containing protein</fullName>
    </recommendedName>
</protein>
<keyword evidence="2 6" id="KW-0812">Transmembrane</keyword>
<dbReference type="GO" id="GO:0005886">
    <property type="term" value="C:plasma membrane"/>
    <property type="evidence" value="ECO:0007669"/>
    <property type="project" value="TreeGrafter"/>
</dbReference>
<dbReference type="GO" id="GO:0006820">
    <property type="term" value="P:monoatomic anion transport"/>
    <property type="evidence" value="ECO:0007669"/>
    <property type="project" value="InterPro"/>
</dbReference>
<evidence type="ECO:0000259" key="7">
    <source>
        <dbReference type="Pfam" id="PF00955"/>
    </source>
</evidence>
<dbReference type="Gene3D" id="1.10.287.570">
    <property type="entry name" value="Helical hairpin bin"/>
    <property type="match status" value="1"/>
</dbReference>
<dbReference type="GO" id="GO:0050801">
    <property type="term" value="P:monoatomic ion homeostasis"/>
    <property type="evidence" value="ECO:0007669"/>
    <property type="project" value="TreeGrafter"/>
</dbReference>
<evidence type="ECO:0000256" key="6">
    <source>
        <dbReference type="SAM" id="Phobius"/>
    </source>
</evidence>
<dbReference type="AlphaFoldDB" id="A0AAD5XQ82"/>